<dbReference type="EMBL" id="JASMWN010000015">
    <property type="protein sequence ID" value="MDU9005547.1"/>
    <property type="molecule type" value="Genomic_DNA"/>
</dbReference>
<keyword evidence="1" id="KW-0472">Membrane</keyword>
<dbReference type="Proteomes" id="UP001255416">
    <property type="component" value="Unassembled WGS sequence"/>
</dbReference>
<keyword evidence="3" id="KW-1185">Reference proteome</keyword>
<feature type="transmembrane region" description="Helical" evidence="1">
    <location>
        <begin position="216"/>
        <end position="238"/>
    </location>
</feature>
<feature type="transmembrane region" description="Helical" evidence="1">
    <location>
        <begin position="276"/>
        <end position="294"/>
    </location>
</feature>
<feature type="transmembrane region" description="Helical" evidence="1">
    <location>
        <begin position="300"/>
        <end position="322"/>
    </location>
</feature>
<comment type="caution">
    <text evidence="2">The sequence shown here is derived from an EMBL/GenBank/DDBJ whole genome shotgun (WGS) entry which is preliminary data.</text>
</comment>
<feature type="transmembrane region" description="Helical" evidence="1">
    <location>
        <begin position="83"/>
        <end position="104"/>
    </location>
</feature>
<name>A0ABU3VHA1_9RHOB</name>
<evidence type="ECO:0000256" key="1">
    <source>
        <dbReference type="SAM" id="Phobius"/>
    </source>
</evidence>
<sequence>MRTLYDLIVAILCTAILAVFTWIILDPRVGFDDANITQNYAQNIANGLGYVYYAGGERVEGSTSALWTAVNALGFLITGAPEALLASVGFGCTVGMIFFTILIARRLVVMAGLESRYTAIFVALLYACFPALFGWTVWSLMETGLWCFLGAGFLWASVRLLQTRNRSASQADGAALILFAVLMVLTRPEAILLVSGAVLVLFLIDRTLPGPRATGLLLLTTGAGIATFLALTAARTFYFGVPHPNTYYAKVSTDRIAEIKAGARYTLDYIGQPDTLILFALAALGPLAVLRLASAPERRALISVGVFASAVGIGTVAVYTVLGGDHFGSHRYYQIFLVLLVPSTVLGILWLSTKFGRTLQGFALVVSAALVLQWAAFAADKGDYEIEFRLAEDARAAGTVLNQFGDERSVAVYIAGGIAMTYDGPIYDMLGLNWSEMAHADRGRRGSYGAFSKPVFYQALPQVVNPQLDACAADWADNPNVIKAFDNLFQEAHFRELYVLDCLDGVSFFRLRSLG</sequence>
<gene>
    <name evidence="2" type="ORF">QO231_17065</name>
</gene>
<feature type="transmembrane region" description="Helical" evidence="1">
    <location>
        <begin position="334"/>
        <end position="353"/>
    </location>
</feature>
<organism evidence="2 3">
    <name type="scientific">Sedimentitalea todarodis</name>
    <dbReference type="NCBI Taxonomy" id="1631240"/>
    <lineage>
        <taxon>Bacteria</taxon>
        <taxon>Pseudomonadati</taxon>
        <taxon>Pseudomonadota</taxon>
        <taxon>Alphaproteobacteria</taxon>
        <taxon>Rhodobacterales</taxon>
        <taxon>Paracoccaceae</taxon>
        <taxon>Sedimentitalea</taxon>
    </lineage>
</organism>
<evidence type="ECO:0000313" key="3">
    <source>
        <dbReference type="Proteomes" id="UP001255416"/>
    </source>
</evidence>
<feature type="transmembrane region" description="Helical" evidence="1">
    <location>
        <begin position="7"/>
        <end position="25"/>
    </location>
</feature>
<feature type="transmembrane region" description="Helical" evidence="1">
    <location>
        <begin position="359"/>
        <end position="379"/>
    </location>
</feature>
<evidence type="ECO:0008006" key="4">
    <source>
        <dbReference type="Google" id="ProtNLM"/>
    </source>
</evidence>
<evidence type="ECO:0000313" key="2">
    <source>
        <dbReference type="EMBL" id="MDU9005547.1"/>
    </source>
</evidence>
<dbReference type="RefSeq" id="WP_316779107.1">
    <property type="nucleotide sequence ID" value="NZ_JASMWN010000015.1"/>
</dbReference>
<accession>A0ABU3VHA1</accession>
<keyword evidence="1" id="KW-1133">Transmembrane helix</keyword>
<proteinExistence type="predicted"/>
<keyword evidence="1" id="KW-0812">Transmembrane</keyword>
<feature type="transmembrane region" description="Helical" evidence="1">
    <location>
        <begin position="116"/>
        <end position="137"/>
    </location>
</feature>
<feature type="transmembrane region" description="Helical" evidence="1">
    <location>
        <begin position="173"/>
        <end position="204"/>
    </location>
</feature>
<protein>
    <recommendedName>
        <fullName evidence="4">Glycosyltransferase RgtA/B/C/D-like domain-containing protein</fullName>
    </recommendedName>
</protein>
<reference evidence="3" key="1">
    <citation type="submission" date="2023-05" db="EMBL/GenBank/DDBJ databases">
        <title>Sedimentitalea sp. nov. JM2-8.</title>
        <authorList>
            <person name="Huang J."/>
        </authorList>
    </citation>
    <scope>NUCLEOTIDE SEQUENCE [LARGE SCALE GENOMIC DNA]</scope>
    <source>
        <strain evidence="3">KHS03</strain>
    </source>
</reference>